<dbReference type="Proteomes" id="UP000622552">
    <property type="component" value="Unassembled WGS sequence"/>
</dbReference>
<dbReference type="SUPFAM" id="SSF47384">
    <property type="entry name" value="Homodimeric domain of signal transducing histidine kinase"/>
    <property type="match status" value="1"/>
</dbReference>
<evidence type="ECO:0000256" key="7">
    <source>
        <dbReference type="ARBA" id="ARBA00022777"/>
    </source>
</evidence>
<feature type="domain" description="HAMP" evidence="13">
    <location>
        <begin position="108"/>
        <end position="161"/>
    </location>
</feature>
<evidence type="ECO:0000313" key="14">
    <source>
        <dbReference type="EMBL" id="MBG6137915.1"/>
    </source>
</evidence>
<gene>
    <name evidence="14" type="ORF">IW245_004109</name>
</gene>
<accession>A0A8J7GJW1</accession>
<dbReference type="Pfam" id="PF00512">
    <property type="entry name" value="HisKA"/>
    <property type="match status" value="1"/>
</dbReference>
<evidence type="ECO:0000256" key="6">
    <source>
        <dbReference type="ARBA" id="ARBA00022692"/>
    </source>
</evidence>
<protein>
    <recommendedName>
        <fullName evidence="3">histidine kinase</fullName>
        <ecNumber evidence="3">2.7.13.3</ecNumber>
    </recommendedName>
</protein>
<evidence type="ECO:0000256" key="3">
    <source>
        <dbReference type="ARBA" id="ARBA00012438"/>
    </source>
</evidence>
<dbReference type="CDD" id="cd06225">
    <property type="entry name" value="HAMP"/>
    <property type="match status" value="1"/>
</dbReference>
<reference evidence="14" key="1">
    <citation type="submission" date="2020-11" db="EMBL/GenBank/DDBJ databases">
        <title>Sequencing the genomes of 1000 actinobacteria strains.</title>
        <authorList>
            <person name="Klenk H.-P."/>
        </authorList>
    </citation>
    <scope>NUCLEOTIDE SEQUENCE</scope>
    <source>
        <strain evidence="14">DSM 45356</strain>
    </source>
</reference>
<dbReference type="InterPro" id="IPR036890">
    <property type="entry name" value="HATPase_C_sf"/>
</dbReference>
<evidence type="ECO:0000313" key="15">
    <source>
        <dbReference type="Proteomes" id="UP000622552"/>
    </source>
</evidence>
<dbReference type="SMART" id="SM00304">
    <property type="entry name" value="HAMP"/>
    <property type="match status" value="1"/>
</dbReference>
<dbReference type="SUPFAM" id="SSF55874">
    <property type="entry name" value="ATPase domain of HSP90 chaperone/DNA topoisomerase II/histidine kinase"/>
    <property type="match status" value="1"/>
</dbReference>
<dbReference type="InterPro" id="IPR004358">
    <property type="entry name" value="Sig_transdc_His_kin-like_C"/>
</dbReference>
<keyword evidence="10 11" id="KW-0472">Membrane</keyword>
<dbReference type="RefSeq" id="WP_197004725.1">
    <property type="nucleotide sequence ID" value="NZ_BONS01000017.1"/>
</dbReference>
<organism evidence="14 15">
    <name type="scientific">Longispora fulva</name>
    <dbReference type="NCBI Taxonomy" id="619741"/>
    <lineage>
        <taxon>Bacteria</taxon>
        <taxon>Bacillati</taxon>
        <taxon>Actinomycetota</taxon>
        <taxon>Actinomycetes</taxon>
        <taxon>Micromonosporales</taxon>
        <taxon>Micromonosporaceae</taxon>
        <taxon>Longispora</taxon>
    </lineage>
</organism>
<dbReference type="Gene3D" id="6.10.340.10">
    <property type="match status" value="1"/>
</dbReference>
<dbReference type="EC" id="2.7.13.3" evidence="3"/>
<dbReference type="SMART" id="SM00387">
    <property type="entry name" value="HATPase_c"/>
    <property type="match status" value="1"/>
</dbReference>
<sequence length="378" mass="40252">MSGRLTIRSRLTLLYGTVFLLGGLMLIAIMVFSVRSDILNQPTTEQLHDQASTQAGTPAPPDNAAVAAEERIRRQLRDDDLEQLALNSVGVLGVLVLLSGGAGWWIAGRTLNRLRQVIDAAKRAGENTLHERLDLPGPRDEIKELGDTFDAMLARLDASFEGQRRFVANASHELRTPLAVTRTAVEVTLAKQSASEAQLRAMGEDVRAATLRAESLIDSLLTLARSEQEVRGGELDDLGDLAAEAVDAVRREAARHAVTITADLGSVPVRGDVALLSRAVENLVENAVRHNVRGGSVRVTSGAGGLRVVNDGAVIEPELLGQLFEPFHRGSRTRLGGDGVGLGLSIVRSVARAHGGSVEAEARPEGGLVVTLTLPPVE</sequence>
<dbReference type="Gene3D" id="3.30.565.10">
    <property type="entry name" value="Histidine kinase-like ATPase, C-terminal domain"/>
    <property type="match status" value="1"/>
</dbReference>
<evidence type="ECO:0000256" key="8">
    <source>
        <dbReference type="ARBA" id="ARBA00022989"/>
    </source>
</evidence>
<dbReference type="Pfam" id="PF00672">
    <property type="entry name" value="HAMP"/>
    <property type="match status" value="1"/>
</dbReference>
<dbReference type="PRINTS" id="PR00344">
    <property type="entry name" value="BCTRLSENSOR"/>
</dbReference>
<evidence type="ECO:0000256" key="4">
    <source>
        <dbReference type="ARBA" id="ARBA00022553"/>
    </source>
</evidence>
<dbReference type="SMART" id="SM00388">
    <property type="entry name" value="HisKA"/>
    <property type="match status" value="1"/>
</dbReference>
<evidence type="ECO:0000256" key="5">
    <source>
        <dbReference type="ARBA" id="ARBA00022679"/>
    </source>
</evidence>
<dbReference type="AlphaFoldDB" id="A0A8J7GJW1"/>
<evidence type="ECO:0000259" key="12">
    <source>
        <dbReference type="PROSITE" id="PS50109"/>
    </source>
</evidence>
<comment type="caution">
    <text evidence="14">The sequence shown here is derived from an EMBL/GenBank/DDBJ whole genome shotgun (WGS) entry which is preliminary data.</text>
</comment>
<evidence type="ECO:0000259" key="13">
    <source>
        <dbReference type="PROSITE" id="PS50885"/>
    </source>
</evidence>
<comment type="subcellular location">
    <subcellularLocation>
        <location evidence="2">Cell membrane</location>
    </subcellularLocation>
</comment>
<dbReference type="SUPFAM" id="SSF158472">
    <property type="entry name" value="HAMP domain-like"/>
    <property type="match status" value="1"/>
</dbReference>
<dbReference type="InterPro" id="IPR003661">
    <property type="entry name" value="HisK_dim/P_dom"/>
</dbReference>
<dbReference type="CDD" id="cd00075">
    <property type="entry name" value="HATPase"/>
    <property type="match status" value="1"/>
</dbReference>
<dbReference type="EMBL" id="JADOUF010000001">
    <property type="protein sequence ID" value="MBG6137915.1"/>
    <property type="molecule type" value="Genomic_DNA"/>
</dbReference>
<evidence type="ECO:0000256" key="10">
    <source>
        <dbReference type="ARBA" id="ARBA00023136"/>
    </source>
</evidence>
<feature type="transmembrane region" description="Helical" evidence="11">
    <location>
        <begin position="12"/>
        <end position="34"/>
    </location>
</feature>
<dbReference type="PROSITE" id="PS50109">
    <property type="entry name" value="HIS_KIN"/>
    <property type="match status" value="1"/>
</dbReference>
<evidence type="ECO:0000256" key="1">
    <source>
        <dbReference type="ARBA" id="ARBA00000085"/>
    </source>
</evidence>
<dbReference type="CDD" id="cd00082">
    <property type="entry name" value="HisKA"/>
    <property type="match status" value="1"/>
</dbReference>
<keyword evidence="6 11" id="KW-0812">Transmembrane</keyword>
<evidence type="ECO:0000256" key="11">
    <source>
        <dbReference type="SAM" id="Phobius"/>
    </source>
</evidence>
<feature type="domain" description="Histidine kinase" evidence="12">
    <location>
        <begin position="169"/>
        <end position="378"/>
    </location>
</feature>
<name>A0A8J7GJW1_9ACTN</name>
<dbReference type="InterPro" id="IPR003594">
    <property type="entry name" value="HATPase_dom"/>
</dbReference>
<dbReference type="InterPro" id="IPR050428">
    <property type="entry name" value="TCS_sensor_his_kinase"/>
</dbReference>
<dbReference type="GO" id="GO:0000155">
    <property type="term" value="F:phosphorelay sensor kinase activity"/>
    <property type="evidence" value="ECO:0007669"/>
    <property type="project" value="InterPro"/>
</dbReference>
<keyword evidence="15" id="KW-1185">Reference proteome</keyword>
<dbReference type="InterPro" id="IPR036097">
    <property type="entry name" value="HisK_dim/P_sf"/>
</dbReference>
<dbReference type="PANTHER" id="PTHR45436:SF5">
    <property type="entry name" value="SENSOR HISTIDINE KINASE TRCS"/>
    <property type="match status" value="1"/>
</dbReference>
<proteinExistence type="predicted"/>
<keyword evidence="9" id="KW-0902">Two-component regulatory system</keyword>
<evidence type="ECO:0000256" key="2">
    <source>
        <dbReference type="ARBA" id="ARBA00004236"/>
    </source>
</evidence>
<dbReference type="GO" id="GO:0005886">
    <property type="term" value="C:plasma membrane"/>
    <property type="evidence" value="ECO:0007669"/>
    <property type="project" value="UniProtKB-SubCell"/>
</dbReference>
<dbReference type="Pfam" id="PF02518">
    <property type="entry name" value="HATPase_c"/>
    <property type="match status" value="1"/>
</dbReference>
<dbReference type="PROSITE" id="PS50885">
    <property type="entry name" value="HAMP"/>
    <property type="match status" value="1"/>
</dbReference>
<dbReference type="Gene3D" id="1.10.287.130">
    <property type="match status" value="1"/>
</dbReference>
<comment type="catalytic activity">
    <reaction evidence="1">
        <text>ATP + protein L-histidine = ADP + protein N-phospho-L-histidine.</text>
        <dbReference type="EC" id="2.7.13.3"/>
    </reaction>
</comment>
<keyword evidence="5" id="KW-0808">Transferase</keyword>
<dbReference type="PANTHER" id="PTHR45436">
    <property type="entry name" value="SENSOR HISTIDINE KINASE YKOH"/>
    <property type="match status" value="1"/>
</dbReference>
<keyword evidence="7 14" id="KW-0418">Kinase</keyword>
<feature type="transmembrane region" description="Helical" evidence="11">
    <location>
        <begin position="84"/>
        <end position="107"/>
    </location>
</feature>
<dbReference type="InterPro" id="IPR005467">
    <property type="entry name" value="His_kinase_dom"/>
</dbReference>
<keyword evidence="4" id="KW-0597">Phosphoprotein</keyword>
<evidence type="ECO:0000256" key="9">
    <source>
        <dbReference type="ARBA" id="ARBA00023012"/>
    </source>
</evidence>
<keyword evidence="8 11" id="KW-1133">Transmembrane helix</keyword>
<dbReference type="InterPro" id="IPR003660">
    <property type="entry name" value="HAMP_dom"/>
</dbReference>